<comment type="caution">
    <text evidence="5">The sequence shown here is derived from an EMBL/GenBank/DDBJ whole genome shotgun (WGS) entry which is preliminary data.</text>
</comment>
<evidence type="ECO:0000256" key="3">
    <source>
        <dbReference type="SAM" id="MobiDB-lite"/>
    </source>
</evidence>
<dbReference type="EMBL" id="VCKY01000123">
    <property type="protein sequence ID" value="TMR13291.1"/>
    <property type="molecule type" value="Genomic_DNA"/>
</dbReference>
<evidence type="ECO:0000259" key="4">
    <source>
        <dbReference type="PROSITE" id="PS50977"/>
    </source>
</evidence>
<feature type="domain" description="HTH tetR-type" evidence="4">
    <location>
        <begin position="22"/>
        <end position="82"/>
    </location>
</feature>
<dbReference type="InterPro" id="IPR009057">
    <property type="entry name" value="Homeodomain-like_sf"/>
</dbReference>
<evidence type="ECO:0000313" key="5">
    <source>
        <dbReference type="EMBL" id="TMR13291.1"/>
    </source>
</evidence>
<dbReference type="GO" id="GO:0003700">
    <property type="term" value="F:DNA-binding transcription factor activity"/>
    <property type="evidence" value="ECO:0007669"/>
    <property type="project" value="TreeGrafter"/>
</dbReference>
<dbReference type="Proteomes" id="UP000309128">
    <property type="component" value="Unassembled WGS sequence"/>
</dbReference>
<dbReference type="PROSITE" id="PS50977">
    <property type="entry name" value="HTH_TETR_2"/>
    <property type="match status" value="1"/>
</dbReference>
<evidence type="ECO:0000313" key="6">
    <source>
        <dbReference type="Proteomes" id="UP000309128"/>
    </source>
</evidence>
<dbReference type="InterPro" id="IPR001647">
    <property type="entry name" value="HTH_TetR"/>
</dbReference>
<gene>
    <name evidence="5" type="ORF">ETD86_31010</name>
</gene>
<dbReference type="PRINTS" id="PR00455">
    <property type="entry name" value="HTHTETR"/>
</dbReference>
<dbReference type="RefSeq" id="WP_138670049.1">
    <property type="nucleotide sequence ID" value="NZ_VCKY01000123.1"/>
</dbReference>
<dbReference type="GO" id="GO:0000976">
    <property type="term" value="F:transcription cis-regulatory region binding"/>
    <property type="evidence" value="ECO:0007669"/>
    <property type="project" value="TreeGrafter"/>
</dbReference>
<organism evidence="5 6">
    <name type="scientific">Nonomuraea turkmeniaca</name>
    <dbReference type="NCBI Taxonomy" id="103838"/>
    <lineage>
        <taxon>Bacteria</taxon>
        <taxon>Bacillati</taxon>
        <taxon>Actinomycetota</taxon>
        <taxon>Actinomycetes</taxon>
        <taxon>Streptosporangiales</taxon>
        <taxon>Streptosporangiaceae</taxon>
        <taxon>Nonomuraea</taxon>
    </lineage>
</organism>
<proteinExistence type="predicted"/>
<dbReference type="OrthoDB" id="6637160at2"/>
<dbReference type="PANTHER" id="PTHR30055:SF178">
    <property type="entry name" value="POSSIBLE TRANSCRIPTIONAL REGULATORY PROTEIN"/>
    <property type="match status" value="1"/>
</dbReference>
<dbReference type="InterPro" id="IPR050109">
    <property type="entry name" value="HTH-type_TetR-like_transc_reg"/>
</dbReference>
<dbReference type="SUPFAM" id="SSF46689">
    <property type="entry name" value="Homeodomain-like"/>
    <property type="match status" value="1"/>
</dbReference>
<dbReference type="AlphaFoldDB" id="A0A5S4F9G3"/>
<evidence type="ECO:0000256" key="1">
    <source>
        <dbReference type="ARBA" id="ARBA00023125"/>
    </source>
</evidence>
<name>A0A5S4F9G3_9ACTN</name>
<sequence>MGDSGNAAEPAFERARRPEHKQHRRAAILAVARELATESGVREVSLRKVAAEVGLAKSNVVRYFSTREEIFLELIVEGWRDWADDVLARLRAGDDAIDALSEPLAARPLFCDLLSQLGAALEHNLSVPAALNFKLAILDITSELGTAIIQARPDLTQDEAEELVARATGCAGMYYTAAGLPTLRT</sequence>
<feature type="region of interest" description="Disordered" evidence="3">
    <location>
        <begin position="1"/>
        <end position="23"/>
    </location>
</feature>
<protein>
    <submittedName>
        <fullName evidence="5">TetR/AcrR family transcriptional regulator</fullName>
    </submittedName>
</protein>
<dbReference type="Pfam" id="PF00440">
    <property type="entry name" value="TetR_N"/>
    <property type="match status" value="1"/>
</dbReference>
<evidence type="ECO:0000256" key="2">
    <source>
        <dbReference type="PROSITE-ProRule" id="PRU00335"/>
    </source>
</evidence>
<feature type="DNA-binding region" description="H-T-H motif" evidence="2">
    <location>
        <begin position="45"/>
        <end position="64"/>
    </location>
</feature>
<reference evidence="5 6" key="1">
    <citation type="submission" date="2019-05" db="EMBL/GenBank/DDBJ databases">
        <title>Draft genome sequence of Nonomuraea turkmeniaca DSM 43926.</title>
        <authorList>
            <person name="Saricaoglu S."/>
            <person name="Isik K."/>
        </authorList>
    </citation>
    <scope>NUCLEOTIDE SEQUENCE [LARGE SCALE GENOMIC DNA]</scope>
    <source>
        <strain evidence="5 6">DSM 43926</strain>
    </source>
</reference>
<keyword evidence="6" id="KW-1185">Reference proteome</keyword>
<keyword evidence="1 2" id="KW-0238">DNA-binding</keyword>
<accession>A0A5S4F9G3</accession>
<dbReference type="PANTHER" id="PTHR30055">
    <property type="entry name" value="HTH-TYPE TRANSCRIPTIONAL REGULATOR RUTR"/>
    <property type="match status" value="1"/>
</dbReference>
<dbReference type="InterPro" id="IPR041483">
    <property type="entry name" value="TetR_C_34"/>
</dbReference>
<dbReference type="Gene3D" id="1.10.357.10">
    <property type="entry name" value="Tetracycline Repressor, domain 2"/>
    <property type="match status" value="1"/>
</dbReference>
<dbReference type="Pfam" id="PF17929">
    <property type="entry name" value="TetR_C_34"/>
    <property type="match status" value="1"/>
</dbReference>